<comment type="similarity">
    <text evidence="1">Belongs to the nuclear hormone receptor family.</text>
</comment>
<dbReference type="SMART" id="SM00430">
    <property type="entry name" value="HOLI"/>
    <property type="match status" value="1"/>
</dbReference>
<feature type="compositionally biased region" description="Low complexity" evidence="10">
    <location>
        <begin position="107"/>
        <end position="132"/>
    </location>
</feature>
<protein>
    <recommendedName>
        <fullName evidence="15">Nuclear receptor domain-containing protein</fullName>
    </recommendedName>
</protein>
<dbReference type="GO" id="GO:0043565">
    <property type="term" value="F:sequence-specific DNA binding"/>
    <property type="evidence" value="ECO:0007669"/>
    <property type="project" value="InterPro"/>
</dbReference>
<evidence type="ECO:0008006" key="15">
    <source>
        <dbReference type="Google" id="ProtNLM"/>
    </source>
</evidence>
<dbReference type="InterPro" id="IPR000536">
    <property type="entry name" value="Nucl_hrmn_rcpt_lig-bd"/>
</dbReference>
<keyword evidence="9" id="KW-0539">Nucleus</keyword>
<evidence type="ECO:0000256" key="3">
    <source>
        <dbReference type="ARBA" id="ARBA00022771"/>
    </source>
</evidence>
<keyword evidence="3" id="KW-0863">Zinc-finger</keyword>
<dbReference type="OMA" id="ERRMACK"/>
<dbReference type="PANTHER" id="PTHR46397:SF3">
    <property type="entry name" value="NR LBD DOMAIN-CONTAINING PROTEIN-RELATED"/>
    <property type="match status" value="1"/>
</dbReference>
<sequence length="411" mass="47056">MKCSICESNALSLHFGAPSCKACAAFFRRTVALDIYYDCITGNNKCEVNYGKNSEREHERKKEMKNLERRMACKKCRYQKCIDNKMQRYLVQSKRGRTETMNEDPVSSSSPRTPTPFSSTPSTSTTTASSASFEEDEIRKITEHFIKMDSNLNKSRRMAFTDSRLLDIFSGVCKMPFEKHQLQPFDFRSYRGYQKQEYVMMFNYANTLPGFHDISNASQNFLFRIACGVDFVISSSYYTCCIGTESNLLIGQDGTYIQMMPLPLLGDEPGAALMFTKKEELEKYKNIIKPRVKSWMEFIPIYHALDLSFEENAVFKALCCWQTAHFNMEECDKETIRKQKLLTTQCILKLCSDKYGEEEGATRAGNIILFASSICSEVMELVNSLIIMSFFEIISGDTLINEILTTSSLFS</sequence>
<feature type="domain" description="Nuclear receptor" evidence="11">
    <location>
        <begin position="1"/>
        <end position="93"/>
    </location>
</feature>
<reference evidence="13" key="2">
    <citation type="submission" date="2022-06" db="UniProtKB">
        <authorList>
            <consortium name="EnsemblMetazoa"/>
        </authorList>
    </citation>
    <scope>IDENTIFICATION</scope>
    <source>
        <strain evidence="13">DF5081</strain>
    </source>
</reference>
<dbReference type="SUPFAM" id="SSF48508">
    <property type="entry name" value="Nuclear receptor ligand-binding domain"/>
    <property type="match status" value="1"/>
</dbReference>
<reference evidence="14" key="1">
    <citation type="submission" date="2010-08" db="EMBL/GenBank/DDBJ databases">
        <authorList>
            <consortium name="Caenorhabditis japonica Sequencing Consortium"/>
            <person name="Wilson R.K."/>
        </authorList>
    </citation>
    <scope>NUCLEOTIDE SEQUENCE [LARGE SCALE GENOMIC DNA]</scope>
    <source>
        <strain evidence="14">DF5081</strain>
    </source>
</reference>
<dbReference type="Pfam" id="PF00105">
    <property type="entry name" value="zf-C4"/>
    <property type="match status" value="1"/>
</dbReference>
<proteinExistence type="inferred from homology"/>
<dbReference type="GO" id="GO:0003700">
    <property type="term" value="F:DNA-binding transcription factor activity"/>
    <property type="evidence" value="ECO:0007669"/>
    <property type="project" value="InterPro"/>
</dbReference>
<dbReference type="Proteomes" id="UP000005237">
    <property type="component" value="Unassembled WGS sequence"/>
</dbReference>
<keyword evidence="2" id="KW-0479">Metal-binding</keyword>
<evidence type="ECO:0000313" key="14">
    <source>
        <dbReference type="Proteomes" id="UP000005237"/>
    </source>
</evidence>
<dbReference type="AlphaFoldDB" id="A0A8R1HTK7"/>
<name>A0A8R1HTK7_CAEJA</name>
<dbReference type="Gene3D" id="3.30.50.10">
    <property type="entry name" value="Erythroid Transcription Factor GATA-1, subunit A"/>
    <property type="match status" value="1"/>
</dbReference>
<keyword evidence="7" id="KW-0804">Transcription</keyword>
<keyword evidence="6" id="KW-0238">DNA-binding</keyword>
<evidence type="ECO:0000256" key="2">
    <source>
        <dbReference type="ARBA" id="ARBA00022723"/>
    </source>
</evidence>
<keyword evidence="4" id="KW-0862">Zinc</keyword>
<evidence type="ECO:0000313" key="13">
    <source>
        <dbReference type="EnsemblMetazoa" id="CJA07106.1"/>
    </source>
</evidence>
<keyword evidence="5" id="KW-0805">Transcription regulation</keyword>
<evidence type="ECO:0000256" key="8">
    <source>
        <dbReference type="ARBA" id="ARBA00023170"/>
    </source>
</evidence>
<dbReference type="SMART" id="SM00399">
    <property type="entry name" value="ZnF_C4"/>
    <property type="match status" value="1"/>
</dbReference>
<evidence type="ECO:0000256" key="5">
    <source>
        <dbReference type="ARBA" id="ARBA00023015"/>
    </source>
</evidence>
<feature type="domain" description="NR LBD" evidence="12">
    <location>
        <begin position="137"/>
        <end position="407"/>
    </location>
</feature>
<dbReference type="PROSITE" id="PS00031">
    <property type="entry name" value="NUCLEAR_REC_DBD_1"/>
    <property type="match status" value="1"/>
</dbReference>
<evidence type="ECO:0000256" key="4">
    <source>
        <dbReference type="ARBA" id="ARBA00022833"/>
    </source>
</evidence>
<evidence type="ECO:0000256" key="7">
    <source>
        <dbReference type="ARBA" id="ARBA00023163"/>
    </source>
</evidence>
<dbReference type="InterPro" id="IPR001628">
    <property type="entry name" value="Znf_hrmn_rcpt"/>
</dbReference>
<feature type="region of interest" description="Disordered" evidence="10">
    <location>
        <begin position="93"/>
        <end position="134"/>
    </location>
</feature>
<dbReference type="GO" id="GO:0008270">
    <property type="term" value="F:zinc ion binding"/>
    <property type="evidence" value="ECO:0007669"/>
    <property type="project" value="UniProtKB-KW"/>
</dbReference>
<dbReference type="EnsemblMetazoa" id="CJA07106.1">
    <property type="protein sequence ID" value="CJA07106.1"/>
    <property type="gene ID" value="WBGene00126310"/>
</dbReference>
<evidence type="ECO:0000256" key="1">
    <source>
        <dbReference type="ARBA" id="ARBA00005993"/>
    </source>
</evidence>
<dbReference type="PROSITE" id="PS51030">
    <property type="entry name" value="NUCLEAR_REC_DBD_2"/>
    <property type="match status" value="1"/>
</dbReference>
<dbReference type="PRINTS" id="PR00047">
    <property type="entry name" value="STROIDFINGER"/>
</dbReference>
<dbReference type="PANTHER" id="PTHR46397">
    <property type="entry name" value="NUCLEAR HORMONE RECEPTOR FAMILY-RELATED"/>
    <property type="match status" value="1"/>
</dbReference>
<keyword evidence="14" id="KW-1185">Reference proteome</keyword>
<evidence type="ECO:0000256" key="9">
    <source>
        <dbReference type="ARBA" id="ARBA00023242"/>
    </source>
</evidence>
<keyword evidence="8" id="KW-0675">Receptor</keyword>
<dbReference type="InterPro" id="IPR013088">
    <property type="entry name" value="Znf_NHR/GATA"/>
</dbReference>
<evidence type="ECO:0000256" key="6">
    <source>
        <dbReference type="ARBA" id="ARBA00023125"/>
    </source>
</evidence>
<evidence type="ECO:0000259" key="12">
    <source>
        <dbReference type="PROSITE" id="PS51843"/>
    </source>
</evidence>
<evidence type="ECO:0000256" key="10">
    <source>
        <dbReference type="SAM" id="MobiDB-lite"/>
    </source>
</evidence>
<accession>A0A8R1HTK7</accession>
<organism evidence="13 14">
    <name type="scientific">Caenorhabditis japonica</name>
    <dbReference type="NCBI Taxonomy" id="281687"/>
    <lineage>
        <taxon>Eukaryota</taxon>
        <taxon>Metazoa</taxon>
        <taxon>Ecdysozoa</taxon>
        <taxon>Nematoda</taxon>
        <taxon>Chromadorea</taxon>
        <taxon>Rhabditida</taxon>
        <taxon>Rhabditina</taxon>
        <taxon>Rhabditomorpha</taxon>
        <taxon>Rhabditoidea</taxon>
        <taxon>Rhabditidae</taxon>
        <taxon>Peloderinae</taxon>
        <taxon>Caenorhabditis</taxon>
    </lineage>
</organism>
<dbReference type="SUPFAM" id="SSF57716">
    <property type="entry name" value="Glucocorticoid receptor-like (DNA-binding domain)"/>
    <property type="match status" value="1"/>
</dbReference>
<dbReference type="Gene3D" id="1.10.565.10">
    <property type="entry name" value="Retinoid X Receptor"/>
    <property type="match status" value="1"/>
</dbReference>
<evidence type="ECO:0000259" key="11">
    <source>
        <dbReference type="PROSITE" id="PS51030"/>
    </source>
</evidence>
<dbReference type="InterPro" id="IPR035500">
    <property type="entry name" value="NHR-like_dom_sf"/>
</dbReference>
<dbReference type="PROSITE" id="PS51843">
    <property type="entry name" value="NR_LBD"/>
    <property type="match status" value="1"/>
</dbReference>